<evidence type="ECO:0000256" key="8">
    <source>
        <dbReference type="ARBA" id="ARBA00023125"/>
    </source>
</evidence>
<comment type="catalytic activity">
    <reaction evidence="12 15">
        <text>Couples ATP hydrolysis with the unwinding of duplex DNA by translocating in the 3'-5' direction.</text>
        <dbReference type="EC" id="5.6.2.4"/>
    </reaction>
</comment>
<keyword evidence="8" id="KW-0238">DNA-binding</keyword>
<dbReference type="SUPFAM" id="SSF50249">
    <property type="entry name" value="Nucleic acid-binding proteins"/>
    <property type="match status" value="1"/>
</dbReference>
<dbReference type="EC" id="5.6.2.4" evidence="13 15"/>
<dbReference type="Gene3D" id="2.40.50.140">
    <property type="entry name" value="Nucleic acid-binding proteins"/>
    <property type="match status" value="1"/>
</dbReference>
<evidence type="ECO:0000256" key="12">
    <source>
        <dbReference type="ARBA" id="ARBA00034617"/>
    </source>
</evidence>
<evidence type="ECO:0000259" key="16">
    <source>
        <dbReference type="PROSITE" id="PS51192"/>
    </source>
</evidence>
<sequence length="705" mass="77995">MDESLLTIKGVGPGRVKQLNKLGITDVSSLLTYFPRTYEDRSVSYLIGALKQGAVAATEGTVLNIQEKKPRRGLSILEIYIGDATGRLKVVLFNQGYKKNFYKVGQRLHVYGKVEFAYGSLQMNTPHIEILREGQVAEAGIVPVYPLVDGVSQFVIRHAISNWFAANDSLPELLPTDITKEHNFMTRYEAFKEMHNPLTVERYGLARKQLAYEELFIMQAGLLLLREREQSELGIKMQPDGDLVPAFLKALPFALTGDQQKAFNEIAADMEDERPMRRLLQGDVGSGKTVVGALSLLKAVENGYQGALMAPTEILAQQHYEGLTELMSGLNPVAPSGLNPMASAGTGQGQTARLGQVKMALLTGSTKPAERQVIYEGLADGTIDIVIGTHALIQDSVTFQKLALVIIDEQHRFGVEQRATLQRKGHHPHMLVMTATPIPRTMTLSIYGDLEVSLIKEMPPGRKPVLTYAVDSTYKERLHRFFEKEMSAGHQVYVVCPLVEESEKLDLVAAEQLYEELAEKYNRKFGVGLVHGRMSAADKEAIMDAYYKGTIKLLVSTTVIEVGVNVPNATIMCVEGAERFGLSQLHQLRGRVGRGSTQSYCILVSDSHSEDSKQRLAVMTSTQDGFVVAEQDLLLRGSGQLFGLAQSGLPDLRIANILKDIDLLIAARQDAKAWLAKIGFDEAVKLMKPELLRRFGESFQRILYS</sequence>
<gene>
    <name evidence="18" type="primary">recG</name>
    <name evidence="18" type="ORF">VRLFYP33_02120</name>
</gene>
<comment type="function">
    <text evidence="15">Plays a critical role in recombination and DNA repair. Helps process Holliday junction intermediates to mature products by catalyzing branch migration. Has replication fork regression activity, unwinds stalled or blocked replication forks to make a HJ that can be resolved. Has a DNA unwinding activity characteristic of a DNA helicase with 3'-5' polarity.</text>
</comment>
<dbReference type="InterPro" id="IPR011545">
    <property type="entry name" value="DEAD/DEAH_box_helicase_dom"/>
</dbReference>
<dbReference type="RefSeq" id="WP_156705649.1">
    <property type="nucleotide sequence ID" value="NZ_CACRUX010000095.1"/>
</dbReference>
<dbReference type="PANTHER" id="PTHR47964:SF1">
    <property type="entry name" value="ATP-DEPENDENT DNA HELICASE HOMOLOG RECG, CHLOROPLASTIC"/>
    <property type="match status" value="1"/>
</dbReference>
<accession>A0A6N3F1M8</accession>
<evidence type="ECO:0000256" key="4">
    <source>
        <dbReference type="ARBA" id="ARBA00022763"/>
    </source>
</evidence>
<dbReference type="CDD" id="cd04488">
    <property type="entry name" value="RecG_wedge_OBF"/>
    <property type="match status" value="1"/>
</dbReference>
<evidence type="ECO:0000256" key="9">
    <source>
        <dbReference type="ARBA" id="ARBA00023172"/>
    </source>
</evidence>
<keyword evidence="9 15" id="KW-0233">DNA recombination</keyword>
<dbReference type="GO" id="GO:0006310">
    <property type="term" value="P:DNA recombination"/>
    <property type="evidence" value="ECO:0007669"/>
    <property type="project" value="UniProtKB-UniRule"/>
</dbReference>
<protein>
    <recommendedName>
        <fullName evidence="2 15">ATP-dependent DNA helicase RecG</fullName>
        <ecNumber evidence="13 15">5.6.2.4</ecNumber>
    </recommendedName>
</protein>
<dbReference type="SUPFAM" id="SSF52540">
    <property type="entry name" value="P-loop containing nucleoside triphosphate hydrolases"/>
    <property type="match status" value="2"/>
</dbReference>
<dbReference type="InterPro" id="IPR014001">
    <property type="entry name" value="Helicase_ATP-bd"/>
</dbReference>
<dbReference type="PANTHER" id="PTHR47964">
    <property type="entry name" value="ATP-DEPENDENT DNA HELICASE HOMOLOG RECG, CHLOROPLASTIC"/>
    <property type="match status" value="1"/>
</dbReference>
<dbReference type="InterPro" id="IPR045562">
    <property type="entry name" value="RecG_dom3_C"/>
</dbReference>
<dbReference type="InterPro" id="IPR047112">
    <property type="entry name" value="RecG/Mfd"/>
</dbReference>
<dbReference type="InterPro" id="IPR027417">
    <property type="entry name" value="P-loop_NTPase"/>
</dbReference>
<dbReference type="SMART" id="SM00490">
    <property type="entry name" value="HELICc"/>
    <property type="match status" value="1"/>
</dbReference>
<evidence type="ECO:0000256" key="11">
    <source>
        <dbReference type="ARBA" id="ARBA00023235"/>
    </source>
</evidence>
<evidence type="ECO:0000256" key="15">
    <source>
        <dbReference type="RuleBase" id="RU363016"/>
    </source>
</evidence>
<evidence type="ECO:0000256" key="14">
    <source>
        <dbReference type="ARBA" id="ARBA00048988"/>
    </source>
</evidence>
<dbReference type="Pfam" id="PF00270">
    <property type="entry name" value="DEAD"/>
    <property type="match status" value="1"/>
</dbReference>
<keyword evidence="7 15" id="KW-0067">ATP-binding</keyword>
<evidence type="ECO:0000259" key="17">
    <source>
        <dbReference type="PROSITE" id="PS51194"/>
    </source>
</evidence>
<evidence type="ECO:0000313" key="18">
    <source>
        <dbReference type="EMBL" id="VYU45899.1"/>
    </source>
</evidence>
<keyword evidence="11" id="KW-0413">Isomerase</keyword>
<dbReference type="EMBL" id="CACRUX010000095">
    <property type="protein sequence ID" value="VYU45899.1"/>
    <property type="molecule type" value="Genomic_DNA"/>
</dbReference>
<dbReference type="Pfam" id="PF00271">
    <property type="entry name" value="Helicase_C"/>
    <property type="match status" value="1"/>
</dbReference>
<dbReference type="NCBIfam" id="TIGR00643">
    <property type="entry name" value="recG"/>
    <property type="match status" value="1"/>
</dbReference>
<dbReference type="InterPro" id="IPR012340">
    <property type="entry name" value="NA-bd_OB-fold"/>
</dbReference>
<dbReference type="GO" id="GO:0003677">
    <property type="term" value="F:DNA binding"/>
    <property type="evidence" value="ECO:0007669"/>
    <property type="project" value="UniProtKB-KW"/>
</dbReference>
<dbReference type="CDD" id="cd17992">
    <property type="entry name" value="DEXHc_RecG"/>
    <property type="match status" value="1"/>
</dbReference>
<dbReference type="InterPro" id="IPR033454">
    <property type="entry name" value="RecG_wedge"/>
</dbReference>
<keyword evidence="4 15" id="KW-0227">DNA damage</keyword>
<dbReference type="PROSITE" id="PS51192">
    <property type="entry name" value="HELICASE_ATP_BIND_1"/>
    <property type="match status" value="1"/>
</dbReference>
<dbReference type="SMART" id="SM00487">
    <property type="entry name" value="DEXDc"/>
    <property type="match status" value="1"/>
</dbReference>
<keyword evidence="3 15" id="KW-0547">Nucleotide-binding</keyword>
<organism evidence="18">
    <name type="scientific">Veillonella ratti</name>
    <dbReference type="NCBI Taxonomy" id="103892"/>
    <lineage>
        <taxon>Bacteria</taxon>
        <taxon>Bacillati</taxon>
        <taxon>Bacillota</taxon>
        <taxon>Negativicutes</taxon>
        <taxon>Veillonellales</taxon>
        <taxon>Veillonellaceae</taxon>
        <taxon>Veillonella</taxon>
    </lineage>
</organism>
<dbReference type="GO" id="GO:0006281">
    <property type="term" value="P:DNA repair"/>
    <property type="evidence" value="ECO:0007669"/>
    <property type="project" value="UniProtKB-UniRule"/>
</dbReference>
<evidence type="ECO:0000256" key="6">
    <source>
        <dbReference type="ARBA" id="ARBA00022806"/>
    </source>
</evidence>
<dbReference type="GO" id="GO:0043138">
    <property type="term" value="F:3'-5' DNA helicase activity"/>
    <property type="evidence" value="ECO:0007669"/>
    <property type="project" value="UniProtKB-EC"/>
</dbReference>
<evidence type="ECO:0000256" key="2">
    <source>
        <dbReference type="ARBA" id="ARBA00017846"/>
    </source>
</evidence>
<reference evidence="18" key="1">
    <citation type="submission" date="2019-11" db="EMBL/GenBank/DDBJ databases">
        <authorList>
            <person name="Feng L."/>
        </authorList>
    </citation>
    <scope>NUCLEOTIDE SEQUENCE</scope>
    <source>
        <strain evidence="18">VrattiLFYP33</strain>
    </source>
</reference>
<keyword evidence="10 15" id="KW-0234">DNA repair</keyword>
<comment type="catalytic activity">
    <reaction evidence="14 15">
        <text>ATP + H2O = ADP + phosphate + H(+)</text>
        <dbReference type="Rhea" id="RHEA:13065"/>
        <dbReference type="ChEBI" id="CHEBI:15377"/>
        <dbReference type="ChEBI" id="CHEBI:15378"/>
        <dbReference type="ChEBI" id="CHEBI:30616"/>
        <dbReference type="ChEBI" id="CHEBI:43474"/>
        <dbReference type="ChEBI" id="CHEBI:456216"/>
        <dbReference type="EC" id="5.6.2.4"/>
    </reaction>
</comment>
<dbReference type="NCBIfam" id="NF008168">
    <property type="entry name" value="PRK10917.2-2"/>
    <property type="match status" value="1"/>
</dbReference>
<dbReference type="GO" id="GO:0016787">
    <property type="term" value="F:hydrolase activity"/>
    <property type="evidence" value="ECO:0007669"/>
    <property type="project" value="UniProtKB-KW"/>
</dbReference>
<evidence type="ECO:0000256" key="13">
    <source>
        <dbReference type="ARBA" id="ARBA00034808"/>
    </source>
</evidence>
<dbReference type="GO" id="GO:0005524">
    <property type="term" value="F:ATP binding"/>
    <property type="evidence" value="ECO:0007669"/>
    <property type="project" value="UniProtKB-KW"/>
</dbReference>
<name>A0A6N3F1M8_9FIRM</name>
<dbReference type="AlphaFoldDB" id="A0A6N3F1M8"/>
<keyword evidence="5 15" id="KW-0378">Hydrolase</keyword>
<evidence type="ECO:0000256" key="3">
    <source>
        <dbReference type="ARBA" id="ARBA00022741"/>
    </source>
</evidence>
<dbReference type="Gene3D" id="3.40.50.300">
    <property type="entry name" value="P-loop containing nucleotide triphosphate hydrolases"/>
    <property type="match status" value="2"/>
</dbReference>
<keyword evidence="6 15" id="KW-0347">Helicase</keyword>
<evidence type="ECO:0000256" key="5">
    <source>
        <dbReference type="ARBA" id="ARBA00022801"/>
    </source>
</evidence>
<proteinExistence type="inferred from homology"/>
<dbReference type="InterPro" id="IPR001650">
    <property type="entry name" value="Helicase_C-like"/>
</dbReference>
<dbReference type="Pfam" id="PF19833">
    <property type="entry name" value="RecG_dom3_C"/>
    <property type="match status" value="1"/>
</dbReference>
<dbReference type="PROSITE" id="PS51194">
    <property type="entry name" value="HELICASE_CTER"/>
    <property type="match status" value="1"/>
</dbReference>
<dbReference type="Pfam" id="PF17191">
    <property type="entry name" value="RecG_wedge"/>
    <property type="match status" value="1"/>
</dbReference>
<comment type="similarity">
    <text evidence="1 15">Belongs to the helicase family. RecG subfamily.</text>
</comment>
<feature type="domain" description="Helicase ATP-binding" evidence="16">
    <location>
        <begin position="269"/>
        <end position="455"/>
    </location>
</feature>
<evidence type="ECO:0000256" key="10">
    <source>
        <dbReference type="ARBA" id="ARBA00023204"/>
    </source>
</evidence>
<evidence type="ECO:0000256" key="1">
    <source>
        <dbReference type="ARBA" id="ARBA00007504"/>
    </source>
</evidence>
<dbReference type="InterPro" id="IPR004609">
    <property type="entry name" value="ATP-dep_DNA_helicase_RecG"/>
</dbReference>
<feature type="domain" description="Helicase C-terminal" evidence="17">
    <location>
        <begin position="474"/>
        <end position="634"/>
    </location>
</feature>
<evidence type="ECO:0000256" key="7">
    <source>
        <dbReference type="ARBA" id="ARBA00022840"/>
    </source>
</evidence>